<name>A0A7R9E842_9NEOP</name>
<sequence>MNVRWEFPQGRSLTAPNLSEVVGVGNELRESCSGVRRGAVARDTHEARGKVHPTEFRTSFSPSSAVELNTTSALSNYATEAGKPTLSRPDRDLNPDLPVIIGSAQHGSNALDRLATESDIGPTVCWEAMLVYFLSLVLVTVRVYRVGGHAGLALARRQVKRFS</sequence>
<organism evidence="1">
    <name type="scientific">Timema monikensis</name>
    <dbReference type="NCBI Taxonomy" id="170555"/>
    <lineage>
        <taxon>Eukaryota</taxon>
        <taxon>Metazoa</taxon>
        <taxon>Ecdysozoa</taxon>
        <taxon>Arthropoda</taxon>
        <taxon>Hexapoda</taxon>
        <taxon>Insecta</taxon>
        <taxon>Pterygota</taxon>
        <taxon>Neoptera</taxon>
        <taxon>Polyneoptera</taxon>
        <taxon>Phasmatodea</taxon>
        <taxon>Timematodea</taxon>
        <taxon>Timematoidea</taxon>
        <taxon>Timematidae</taxon>
        <taxon>Timema</taxon>
    </lineage>
</organism>
<protein>
    <submittedName>
        <fullName evidence="1">Uncharacterized protein</fullName>
    </submittedName>
</protein>
<reference evidence="1" key="1">
    <citation type="submission" date="2020-11" db="EMBL/GenBank/DDBJ databases">
        <authorList>
            <person name="Tran Van P."/>
        </authorList>
    </citation>
    <scope>NUCLEOTIDE SEQUENCE</scope>
</reference>
<gene>
    <name evidence="1" type="ORF">TMSB3V08_LOCUS5991</name>
</gene>
<evidence type="ECO:0000313" key="1">
    <source>
        <dbReference type="EMBL" id="CAD7429211.1"/>
    </source>
</evidence>
<proteinExistence type="predicted"/>
<dbReference type="AlphaFoldDB" id="A0A7R9E842"/>
<dbReference type="EMBL" id="OB794006">
    <property type="protein sequence ID" value="CAD7429211.1"/>
    <property type="molecule type" value="Genomic_DNA"/>
</dbReference>
<accession>A0A7R9E842</accession>